<dbReference type="InterPro" id="IPR043502">
    <property type="entry name" value="DNA/RNA_pol_sf"/>
</dbReference>
<feature type="region of interest" description="Disordered" evidence="1">
    <location>
        <begin position="148"/>
        <end position="209"/>
    </location>
</feature>
<evidence type="ECO:0000313" key="3">
    <source>
        <dbReference type="Proteomes" id="UP000838878"/>
    </source>
</evidence>
<dbReference type="AlphaFoldDB" id="A0A8J9VY20"/>
<protein>
    <submittedName>
        <fullName evidence="2">Uncharacterized protein</fullName>
    </submittedName>
</protein>
<dbReference type="EMBL" id="OV170228">
    <property type="protein sequence ID" value="CAH0730270.1"/>
    <property type="molecule type" value="Genomic_DNA"/>
</dbReference>
<dbReference type="InterPro" id="IPR050951">
    <property type="entry name" value="Retrovirus_Pol_polyprotein"/>
</dbReference>
<keyword evidence="3" id="KW-1185">Reference proteome</keyword>
<accession>A0A8J9VY20</accession>
<evidence type="ECO:0000256" key="1">
    <source>
        <dbReference type="SAM" id="MobiDB-lite"/>
    </source>
</evidence>
<gene>
    <name evidence="2" type="ORF">BINO364_LOCUS15267</name>
</gene>
<feature type="non-terminal residue" evidence="2">
    <location>
        <position position="223"/>
    </location>
</feature>
<dbReference type="PANTHER" id="PTHR37984:SF5">
    <property type="entry name" value="PROTEIN NYNRIN-LIKE"/>
    <property type="match status" value="1"/>
</dbReference>
<dbReference type="Proteomes" id="UP000838878">
    <property type="component" value="Chromosome 8"/>
</dbReference>
<dbReference type="PANTHER" id="PTHR37984">
    <property type="entry name" value="PROTEIN CBG26694"/>
    <property type="match status" value="1"/>
</dbReference>
<sequence>MNGSYENSRKRQGKVLLRAVTPKSEHSKLWAKAKRVLKTIKFVNKKGRESSVPSVTNWIRTIENIELLKNRHDSLFDGTLGRYTGPEVQLHLREGASPVFCRARPVPYALRARVEAELDAMLRAGVIEPVARSDWATPLVIANPTVDVSVPPKPRRTSTLIIPEKSPVEPEGLTAPPVALSPVPQPSSPSVTESEKSQTETELFPQIKRVRKPPVRLGIDEFD</sequence>
<reference evidence="2" key="1">
    <citation type="submission" date="2021-12" db="EMBL/GenBank/DDBJ databases">
        <authorList>
            <person name="Martin H S."/>
        </authorList>
    </citation>
    <scope>NUCLEOTIDE SEQUENCE</scope>
</reference>
<dbReference type="OrthoDB" id="10058156at2759"/>
<evidence type="ECO:0000313" key="2">
    <source>
        <dbReference type="EMBL" id="CAH0730270.1"/>
    </source>
</evidence>
<organism evidence="2 3">
    <name type="scientific">Brenthis ino</name>
    <name type="common">lesser marbled fritillary</name>
    <dbReference type="NCBI Taxonomy" id="405034"/>
    <lineage>
        <taxon>Eukaryota</taxon>
        <taxon>Metazoa</taxon>
        <taxon>Ecdysozoa</taxon>
        <taxon>Arthropoda</taxon>
        <taxon>Hexapoda</taxon>
        <taxon>Insecta</taxon>
        <taxon>Pterygota</taxon>
        <taxon>Neoptera</taxon>
        <taxon>Endopterygota</taxon>
        <taxon>Lepidoptera</taxon>
        <taxon>Glossata</taxon>
        <taxon>Ditrysia</taxon>
        <taxon>Papilionoidea</taxon>
        <taxon>Nymphalidae</taxon>
        <taxon>Heliconiinae</taxon>
        <taxon>Argynnini</taxon>
        <taxon>Brenthis</taxon>
    </lineage>
</organism>
<proteinExistence type="predicted"/>
<dbReference type="SUPFAM" id="SSF56672">
    <property type="entry name" value="DNA/RNA polymerases"/>
    <property type="match status" value="1"/>
</dbReference>
<name>A0A8J9VY20_9NEOP</name>
<dbReference type="GO" id="GO:0071897">
    <property type="term" value="P:DNA biosynthetic process"/>
    <property type="evidence" value="ECO:0007669"/>
    <property type="project" value="UniProtKB-ARBA"/>
</dbReference>
<dbReference type="Gene3D" id="3.10.10.10">
    <property type="entry name" value="HIV Type 1 Reverse Transcriptase, subunit A, domain 1"/>
    <property type="match status" value="1"/>
</dbReference>